<reference evidence="1 2" key="1">
    <citation type="submission" date="2019-06" db="EMBL/GenBank/DDBJ databases">
        <title>Whole genome shotgun sequence of Cellulomonas uda NBRC 3747.</title>
        <authorList>
            <person name="Hosoyama A."/>
            <person name="Uohara A."/>
            <person name="Ohji S."/>
            <person name="Ichikawa N."/>
        </authorList>
    </citation>
    <scope>NUCLEOTIDE SEQUENCE [LARGE SCALE GENOMIC DNA]</scope>
    <source>
        <strain evidence="1 2">NBRC 3747</strain>
    </source>
</reference>
<dbReference type="RefSeq" id="WP_244937656.1">
    <property type="nucleotide sequence ID" value="NZ_BJLP01000012.1"/>
</dbReference>
<dbReference type="Proteomes" id="UP000315842">
    <property type="component" value="Unassembled WGS sequence"/>
</dbReference>
<comment type="caution">
    <text evidence="1">The sequence shown here is derived from an EMBL/GenBank/DDBJ whole genome shotgun (WGS) entry which is preliminary data.</text>
</comment>
<evidence type="ECO:0000313" key="1">
    <source>
        <dbReference type="EMBL" id="GEA80526.1"/>
    </source>
</evidence>
<accession>A0A4Y3K9Y4</accession>
<dbReference type="EMBL" id="BJLP01000012">
    <property type="protein sequence ID" value="GEA80526.1"/>
    <property type="molecule type" value="Genomic_DNA"/>
</dbReference>
<name>A0A4Y3K9Y4_CELUD</name>
<keyword evidence="2" id="KW-1185">Reference proteome</keyword>
<proteinExistence type="predicted"/>
<protein>
    <submittedName>
        <fullName evidence="1">Uncharacterized protein</fullName>
    </submittedName>
</protein>
<evidence type="ECO:0000313" key="2">
    <source>
        <dbReference type="Proteomes" id="UP000315842"/>
    </source>
</evidence>
<gene>
    <name evidence="1" type="ORF">CUD01_09700</name>
</gene>
<organism evidence="1 2">
    <name type="scientific">Cellulomonas uda</name>
    <dbReference type="NCBI Taxonomy" id="1714"/>
    <lineage>
        <taxon>Bacteria</taxon>
        <taxon>Bacillati</taxon>
        <taxon>Actinomycetota</taxon>
        <taxon>Actinomycetes</taxon>
        <taxon>Micrococcales</taxon>
        <taxon>Cellulomonadaceae</taxon>
        <taxon>Cellulomonas</taxon>
    </lineage>
</organism>
<sequence length="372" mass="40764">MTPAGTVDPPVAPGRLGEAIPAADLLTYLAALERWAADRRAELDRLDAVSRQTDTPDAFTGDVVLAMTMWQAIRGRLDRLVEVWDSGRADVLAREQMSQLVWGRLDAGGSSALVSLVEAVTLCDAMIDQLRDRLAFDPGAADEAARLRAVRAAVVRCEDLASDEDALRLVRDLRAREQGITAQAARGADVAGPLAELETAVARAERDLIVDVSQRRTLARQRTDAAALRDALEDREPTLHALADRCRREVVDPPLLAVPDVSRLGDVPPTRAEVDAFVERLRTVQRAFDAVAEAYGRPLRERAELRYQLERLRAVADANGRSASPTVRSGYDEARDAVERTPCDVVLARFLVEQFEFLTRDLPVHGPKGAAR</sequence>
<dbReference type="AlphaFoldDB" id="A0A4Y3K9Y4"/>